<dbReference type="CDD" id="cd16914">
    <property type="entry name" value="EcfT"/>
    <property type="match status" value="1"/>
</dbReference>
<evidence type="ECO:0000256" key="3">
    <source>
        <dbReference type="ARBA" id="ARBA00022989"/>
    </source>
</evidence>
<dbReference type="PANTHER" id="PTHR33514:SF13">
    <property type="entry name" value="PROTEIN ABCI12, CHLOROPLASTIC"/>
    <property type="match status" value="1"/>
</dbReference>
<keyword evidence="4 5" id="KW-0472">Membrane</keyword>
<keyword evidence="3 5" id="KW-1133">Transmembrane helix</keyword>
<protein>
    <submittedName>
        <fullName evidence="6">Putative cobalt ABC transporter permease protein</fullName>
    </submittedName>
</protein>
<evidence type="ECO:0000313" key="6">
    <source>
        <dbReference type="EMBL" id="AAT27917.1"/>
    </source>
</evidence>
<dbReference type="HOGENOM" id="CLU_056469_2_2_14"/>
<sequence>MRVTIGRYVEDNTFFHRLDPRVKFIGNILLLVLFFIANDFIVYAFLLIPVIIAFLIATKNPKGLIRIFRLPLYVGIFIFLINMWLVTGESLRGLATAPNNSGLPIGLLASNIYSINYGTWWIFTLSYVSIIRTISIIVRIYALILVTTILTYTTKPVLLTVAIENILYPLKLIRFPVQIISMIISITLRFIPTLLDETSRIMKAQASRGVDFKNGNLKAKVKSTITLIIPLFVSAFAKADDLANAMESRGYDPYKKRMRYRKLSLSWKDAFIIFIYFAFIALIVINTNFPNILPIWWIQAWVNI</sequence>
<dbReference type="eggNOG" id="COG0619">
    <property type="taxonomic scope" value="Bacteria"/>
</dbReference>
<dbReference type="RefSeq" id="WP_011264951.1">
    <property type="nucleotide sequence ID" value="NC_006908.1"/>
</dbReference>
<comment type="subcellular location">
    <subcellularLocation>
        <location evidence="1">Membrane</location>
        <topology evidence="1">Multi-pass membrane protein</topology>
    </subcellularLocation>
</comment>
<evidence type="ECO:0000256" key="4">
    <source>
        <dbReference type="ARBA" id="ARBA00023136"/>
    </source>
</evidence>
<feature type="transmembrane region" description="Helical" evidence="5">
    <location>
        <begin position="28"/>
        <end position="55"/>
    </location>
</feature>
<dbReference type="EMBL" id="AE017308">
    <property type="protein sequence ID" value="AAT27917.1"/>
    <property type="molecule type" value="Genomic_DNA"/>
</dbReference>
<dbReference type="Pfam" id="PF02361">
    <property type="entry name" value="CbiQ"/>
    <property type="match status" value="1"/>
</dbReference>
<accession>Q6KHL3</accession>
<organism evidence="6 7">
    <name type="scientific">Mycoplasma mobile (strain ATCC 43663 / 163K / NCTC 11711)</name>
    <name type="common">Mesomycoplasma mobile</name>
    <dbReference type="NCBI Taxonomy" id="267748"/>
    <lineage>
        <taxon>Bacteria</taxon>
        <taxon>Bacillati</taxon>
        <taxon>Mycoplasmatota</taxon>
        <taxon>Mycoplasmoidales</taxon>
        <taxon>Metamycoplasmataceae</taxon>
        <taxon>Mesomycoplasma</taxon>
    </lineage>
</organism>
<dbReference type="OrthoDB" id="8075495at2"/>
<feature type="transmembrane region" description="Helical" evidence="5">
    <location>
        <begin position="175"/>
        <end position="195"/>
    </location>
</feature>
<dbReference type="PANTHER" id="PTHR33514">
    <property type="entry name" value="PROTEIN ABCI12, CHLOROPLASTIC"/>
    <property type="match status" value="1"/>
</dbReference>
<evidence type="ECO:0000256" key="5">
    <source>
        <dbReference type="SAM" id="Phobius"/>
    </source>
</evidence>
<feature type="transmembrane region" description="Helical" evidence="5">
    <location>
        <begin position="265"/>
        <end position="285"/>
    </location>
</feature>
<keyword evidence="7" id="KW-1185">Reference proteome</keyword>
<reference evidence="6 7" key="1">
    <citation type="journal article" date="2004" name="Genome Res.">
        <title>The complete genome and proteome of Mycoplasma mobile.</title>
        <authorList>
            <person name="Jaffe J.D."/>
            <person name="Stange-Thomann N."/>
            <person name="Smith C."/>
            <person name="DeCaprio D."/>
            <person name="Fisher S."/>
            <person name="Butler J."/>
            <person name="Calvo S."/>
            <person name="Elkins T."/>
            <person name="FitzGerald M.G."/>
            <person name="Hafez N."/>
            <person name="Kodira C.D."/>
            <person name="Major J."/>
            <person name="Wang S."/>
            <person name="Wilkinson J."/>
            <person name="Nicol R."/>
            <person name="Nusbaum C."/>
            <person name="Birren B."/>
            <person name="Berg H.C."/>
            <person name="Church G.M."/>
        </authorList>
    </citation>
    <scope>NUCLEOTIDE SEQUENCE [LARGE SCALE GENOMIC DNA]</scope>
    <source>
        <strain evidence="7">ATCC 43663 / 163K / NCTC 11711</strain>
    </source>
</reference>
<dbReference type="AlphaFoldDB" id="Q6KHL3"/>
<feature type="transmembrane region" description="Helical" evidence="5">
    <location>
        <begin position="105"/>
        <end position="128"/>
    </location>
</feature>
<keyword evidence="2 5" id="KW-0812">Transmembrane</keyword>
<dbReference type="Proteomes" id="UP000009072">
    <property type="component" value="Chromosome"/>
</dbReference>
<evidence type="ECO:0000256" key="1">
    <source>
        <dbReference type="ARBA" id="ARBA00004141"/>
    </source>
</evidence>
<dbReference type="STRING" id="267748.MMOB4310"/>
<dbReference type="KEGG" id="mmo:MMOB4310"/>
<evidence type="ECO:0000256" key="2">
    <source>
        <dbReference type="ARBA" id="ARBA00022692"/>
    </source>
</evidence>
<proteinExistence type="predicted"/>
<name>Q6KHL3_MYCM1</name>
<evidence type="ECO:0000313" key="7">
    <source>
        <dbReference type="Proteomes" id="UP000009072"/>
    </source>
</evidence>
<dbReference type="InterPro" id="IPR003339">
    <property type="entry name" value="ABC/ECF_trnsptr_transmembrane"/>
</dbReference>
<feature type="transmembrane region" description="Helical" evidence="5">
    <location>
        <begin position="67"/>
        <end position="85"/>
    </location>
</feature>
<dbReference type="GO" id="GO:0005886">
    <property type="term" value="C:plasma membrane"/>
    <property type="evidence" value="ECO:0007669"/>
    <property type="project" value="TreeGrafter"/>
</dbReference>
<feature type="transmembrane region" description="Helical" evidence="5">
    <location>
        <begin position="140"/>
        <end position="163"/>
    </location>
</feature>
<gene>
    <name evidence="6" type="primary">cbiQ</name>
    <name evidence="6" type="ordered locus">MMOB4310</name>
</gene>